<organism evidence="1">
    <name type="scientific">Drosophila melanogaster</name>
    <name type="common">Fruit fly</name>
    <dbReference type="NCBI Taxonomy" id="7227"/>
    <lineage>
        <taxon>Eukaryota</taxon>
        <taxon>Metazoa</taxon>
        <taxon>Ecdysozoa</taxon>
        <taxon>Arthropoda</taxon>
        <taxon>Hexapoda</taxon>
        <taxon>Insecta</taxon>
        <taxon>Pterygota</taxon>
        <taxon>Neoptera</taxon>
        <taxon>Endopterygota</taxon>
        <taxon>Diptera</taxon>
        <taxon>Brachycera</taxon>
        <taxon>Muscomorpha</taxon>
        <taxon>Ephydroidea</taxon>
        <taxon>Drosophilidae</taxon>
        <taxon>Drosophila</taxon>
        <taxon>Sophophora</taxon>
    </lineage>
</organism>
<dbReference type="SUPFAM" id="SSF52047">
    <property type="entry name" value="RNI-like"/>
    <property type="match status" value="1"/>
</dbReference>
<dbReference type="ExpressionAtlas" id="B8A3U9">
    <property type="expression patterns" value="baseline and differential"/>
</dbReference>
<name>B8A3U9_DROME</name>
<dbReference type="HOGENOM" id="CLU_683850_0_0_1"/>
<dbReference type="InterPro" id="IPR032675">
    <property type="entry name" value="LRR_dom_sf"/>
</dbReference>
<dbReference type="VEuPathDB" id="VectorBase:FBgn0036906"/>
<gene>
    <name evidence="1" type="primary">CG14102-RA</name>
</gene>
<accession>B8A3U9</accession>
<dbReference type="EMBL" id="BT056241">
    <property type="protein sequence ID" value="ACL68688.1"/>
    <property type="molecule type" value="mRNA"/>
</dbReference>
<dbReference type="Bgee" id="FBgn0036906">
    <property type="expression patterns" value="Expressed in egg cell and 19 other cell types or tissues"/>
</dbReference>
<evidence type="ECO:0000313" key="1">
    <source>
        <dbReference type="EMBL" id="ACL68688.1"/>
    </source>
</evidence>
<proteinExistence type="evidence at transcript level"/>
<feature type="non-terminal residue" evidence="1">
    <location>
        <position position="1"/>
    </location>
</feature>
<dbReference type="OrthoDB" id="7837952at2759"/>
<reference evidence="1" key="1">
    <citation type="submission" date="2009-01" db="EMBL/GenBank/DDBJ databases">
        <authorList>
            <person name="Carlson J."/>
            <person name="Booth B."/>
            <person name="Frise E."/>
            <person name="Park S."/>
            <person name="Wan K."/>
            <person name="Yu C."/>
            <person name="Celniker S."/>
        </authorList>
    </citation>
    <scope>NUCLEOTIDE SEQUENCE</scope>
</reference>
<dbReference type="AlphaFoldDB" id="B8A3U9"/>
<protein>
    <submittedName>
        <fullName evidence="1">FI02835p</fullName>
    </submittedName>
</protein>
<dbReference type="Gene3D" id="3.80.10.10">
    <property type="entry name" value="Ribonuclease Inhibitor"/>
    <property type="match status" value="1"/>
</dbReference>
<sequence length="457" mass="52458">RIINLETVELQNSFRTMDKLGLGCPFSFLVGRPQSMSGGPGFLDLNYDCYHQIFSYINVLEDQLNLGRAHPLFQVVLTDILRTRHKKINVRLLKTIPDWEFLLQLCGSEVSRCEVPHGSWDEPFTYPFLGLLGRHCPKLRQAVIIFMHAVTESPPKSGDRGHIMQLLLELPSLTNLTLIDARSAQLDQLRHFSKLEALDLDGIDPNLSNASFQQMFESMASLKRLLLNFGPDRRRSHQVPLLADKFPNLDHLTLENFDMSFPELGEFKGLRSLRLISRWTAEVDNDFYRSVAKRVSNLQKLQLISVRVRGDQVHHILAIRQLNALDCDNWPAQSVSQLGQLKDLECLALDCIDSPANPSRQLMLLVQNCYNLNHLRLGKHWKMPIEDVNQFLDNVADAGADRKDRLLLTLDFIKTPDTRKKFTDKFRNDKHLQVSFDGATCHHCQRDTYSKCDTIFD</sequence>